<gene>
    <name evidence="6" type="ordered locus">ECH_0624</name>
</gene>
<evidence type="ECO:0000256" key="4">
    <source>
        <dbReference type="ARBA" id="ARBA00023146"/>
    </source>
</evidence>
<sequence>MPWQVIIGKSTVEQDLIEVRNRLTKDKVLISTEQFLNKLKK</sequence>
<evidence type="ECO:0000256" key="1">
    <source>
        <dbReference type="ARBA" id="ARBA00022598"/>
    </source>
</evidence>
<dbReference type="eggNOG" id="COG0442">
    <property type="taxonomic scope" value="Bacteria"/>
</dbReference>
<dbReference type="Gene3D" id="3.40.50.800">
    <property type="entry name" value="Anticodon-binding domain"/>
    <property type="match status" value="1"/>
</dbReference>
<dbReference type="GO" id="GO:0005524">
    <property type="term" value="F:ATP binding"/>
    <property type="evidence" value="ECO:0007669"/>
    <property type="project" value="UniProtKB-KW"/>
</dbReference>
<evidence type="ECO:0000256" key="3">
    <source>
        <dbReference type="ARBA" id="ARBA00022917"/>
    </source>
</evidence>
<accession>Q2GGJ9</accession>
<keyword evidence="7" id="KW-1185">Reference proteome</keyword>
<dbReference type="AlphaFoldDB" id="Q2GGJ9"/>
<dbReference type="GO" id="GO:0004812">
    <property type="term" value="F:aminoacyl-tRNA ligase activity"/>
    <property type="evidence" value="ECO:0007669"/>
    <property type="project" value="UniProtKB-KW"/>
</dbReference>
<dbReference type="GO" id="GO:0006418">
    <property type="term" value="P:tRNA aminoacylation for protein translation"/>
    <property type="evidence" value="ECO:0007669"/>
    <property type="project" value="UniProtKB-ARBA"/>
</dbReference>
<evidence type="ECO:0000313" key="7">
    <source>
        <dbReference type="Proteomes" id="UP000008320"/>
    </source>
</evidence>
<keyword evidence="3" id="KW-0648">Protein biosynthesis</keyword>
<dbReference type="Pfam" id="PF03129">
    <property type="entry name" value="HGTP_anticodon"/>
    <property type="match status" value="1"/>
</dbReference>
<dbReference type="InterPro" id="IPR004154">
    <property type="entry name" value="Anticodon-bd"/>
</dbReference>
<protein>
    <submittedName>
        <fullName evidence="6">Prolyl-tRNA synthetase, truncation</fullName>
    </submittedName>
</protein>
<reference evidence="6 7" key="1">
    <citation type="journal article" date="2006" name="PLoS Genet.">
        <title>Comparative genomics of emerging human ehrlichiosis agents.</title>
        <authorList>
            <person name="Dunning Hotopp J.C."/>
            <person name="Lin M."/>
            <person name="Madupu R."/>
            <person name="Crabtree J."/>
            <person name="Angiuoli S.V."/>
            <person name="Eisen J.A."/>
            <person name="Seshadri R."/>
            <person name="Ren Q."/>
            <person name="Wu M."/>
            <person name="Utterback T.R."/>
            <person name="Smith S."/>
            <person name="Lewis M."/>
            <person name="Khouri H."/>
            <person name="Zhang C."/>
            <person name="Niu H."/>
            <person name="Lin Q."/>
            <person name="Ohashi N."/>
            <person name="Zhi N."/>
            <person name="Nelson W."/>
            <person name="Brinkac L.M."/>
            <person name="Dodson R.J."/>
            <person name="Rosovitz M.J."/>
            <person name="Sundaram J."/>
            <person name="Daugherty S.C."/>
            <person name="Davidsen T."/>
            <person name="Durkin A.S."/>
            <person name="Gwinn M."/>
            <person name="Haft D.H."/>
            <person name="Selengut J.D."/>
            <person name="Sullivan S.A."/>
            <person name="Zafar N."/>
            <person name="Zhou L."/>
            <person name="Benahmed F."/>
            <person name="Forberger H."/>
            <person name="Halpin R."/>
            <person name="Mulligan S."/>
            <person name="Robinson J."/>
            <person name="White O."/>
            <person name="Rikihisa Y."/>
            <person name="Tettelin H."/>
        </authorList>
    </citation>
    <scope>NUCLEOTIDE SEQUENCE [LARGE SCALE GENOMIC DNA]</scope>
    <source>
        <strain evidence="7">ATCC CRL-10679 / Arkansas</strain>
    </source>
</reference>
<keyword evidence="1" id="KW-0436">Ligase</keyword>
<keyword evidence="2" id="KW-0067">ATP-binding</keyword>
<dbReference type="HOGENOM" id="CLU_3269334_0_0_5"/>
<organism evidence="6 7">
    <name type="scientific">Ehrlichia chaffeensis (strain ATCC CRL-10679 / Arkansas)</name>
    <dbReference type="NCBI Taxonomy" id="205920"/>
    <lineage>
        <taxon>Bacteria</taxon>
        <taxon>Pseudomonadati</taxon>
        <taxon>Pseudomonadota</taxon>
        <taxon>Alphaproteobacteria</taxon>
        <taxon>Rickettsiales</taxon>
        <taxon>Anaplasmataceae</taxon>
        <taxon>Ehrlichia</taxon>
    </lineage>
</organism>
<dbReference type="EMBL" id="CP000236">
    <property type="protein sequence ID" value="ABD45393.1"/>
    <property type="molecule type" value="Genomic_DNA"/>
</dbReference>
<dbReference type="SUPFAM" id="SSF52954">
    <property type="entry name" value="Class II aaRS ABD-related"/>
    <property type="match status" value="1"/>
</dbReference>
<name>Q2GGJ9_EHRCR</name>
<keyword evidence="4" id="KW-0030">Aminoacyl-tRNA synthetase</keyword>
<dbReference type="KEGG" id="ech:ECH_0624"/>
<dbReference type="Proteomes" id="UP000008320">
    <property type="component" value="Chromosome"/>
</dbReference>
<evidence type="ECO:0000259" key="5">
    <source>
        <dbReference type="Pfam" id="PF03129"/>
    </source>
</evidence>
<feature type="domain" description="Anticodon-binding" evidence="5">
    <location>
        <begin position="2"/>
        <end position="41"/>
    </location>
</feature>
<dbReference type="InterPro" id="IPR036621">
    <property type="entry name" value="Anticodon-bd_dom_sf"/>
</dbReference>
<proteinExistence type="predicted"/>
<evidence type="ECO:0000313" key="6">
    <source>
        <dbReference type="EMBL" id="ABD45393.1"/>
    </source>
</evidence>
<keyword evidence="2" id="KW-0547">Nucleotide-binding</keyword>
<dbReference type="STRING" id="205920.ECH_0624"/>
<evidence type="ECO:0000256" key="2">
    <source>
        <dbReference type="ARBA" id="ARBA00022840"/>
    </source>
</evidence>